<evidence type="ECO:0000313" key="3">
    <source>
        <dbReference type="Proteomes" id="UP000294963"/>
    </source>
</evidence>
<evidence type="ECO:0000313" key="2">
    <source>
        <dbReference type="EMBL" id="TCM65829.1"/>
    </source>
</evidence>
<feature type="chain" id="PRO_5020285009" evidence="1">
    <location>
        <begin position="33"/>
        <end position="497"/>
    </location>
</feature>
<accession>A0A4R1XQQ1</accession>
<keyword evidence="3" id="KW-1185">Reference proteome</keyword>
<dbReference type="AlphaFoldDB" id="A0A4R1XQQ1"/>
<proteinExistence type="predicted"/>
<name>A0A4R1XQQ1_ACICA</name>
<reference evidence="2 3" key="1">
    <citation type="submission" date="2019-03" db="EMBL/GenBank/DDBJ databases">
        <title>Genomic analyses of the natural microbiome of Caenorhabditis elegans.</title>
        <authorList>
            <person name="Samuel B."/>
        </authorList>
    </citation>
    <scope>NUCLEOTIDE SEQUENCE [LARGE SCALE GENOMIC DNA]</scope>
    <source>
        <strain evidence="2 3">JUb89</strain>
    </source>
</reference>
<comment type="caution">
    <text evidence="2">The sequence shown here is derived from an EMBL/GenBank/DDBJ whole genome shotgun (WGS) entry which is preliminary data.</text>
</comment>
<dbReference type="OrthoDB" id="6074716at2"/>
<dbReference type="Proteomes" id="UP000294963">
    <property type="component" value="Unassembled WGS sequence"/>
</dbReference>
<protein>
    <submittedName>
        <fullName evidence="2">Uncharacterized protein</fullName>
    </submittedName>
</protein>
<gene>
    <name evidence="2" type="ORF">EC844_11475</name>
</gene>
<organism evidence="2 3">
    <name type="scientific">Acinetobacter calcoaceticus</name>
    <dbReference type="NCBI Taxonomy" id="471"/>
    <lineage>
        <taxon>Bacteria</taxon>
        <taxon>Pseudomonadati</taxon>
        <taxon>Pseudomonadota</taxon>
        <taxon>Gammaproteobacteria</taxon>
        <taxon>Moraxellales</taxon>
        <taxon>Moraxellaceae</taxon>
        <taxon>Acinetobacter</taxon>
        <taxon>Acinetobacter calcoaceticus/baumannii complex</taxon>
    </lineage>
</organism>
<keyword evidence="1" id="KW-0732">Signal</keyword>
<dbReference type="EMBL" id="SLVJ01000014">
    <property type="protein sequence ID" value="TCM65829.1"/>
    <property type="molecule type" value="Genomic_DNA"/>
</dbReference>
<feature type="signal peptide" evidence="1">
    <location>
        <begin position="1"/>
        <end position="32"/>
    </location>
</feature>
<sequence length="497" mass="53170">MMTTLHYTVKLKKTVMASLIGLCLTQSSFALEALSDEHLSETTGAGIALLPQDAYFVFRGAGPNENKNVLFSDRSNDIGYIHFTPVGPLTKTALDTNKDGVVDGRDHSVGKADLYLYGLALSKSDNDSNSRLASTEQLASIRSWGTAANPWLLKVGTETGVPNFDTSTTCNGATDAKCQVSYINFEAPLYEIGQRDVNGEDAYKLKLATWFDAFVLDQSKSPDDALLYNLGEKPGTSDATRANRLRLQAIWNNFNVNGSRVQLFQTLAGSTNSNGMSVFYNNTLGVAALLRLNSGDAANLRASSNTPNILRLSTREMTNSNILDTPAFTAGAKAPVFDASEGVFIQNLNANIVLGSLYQPVILGSDGKNFSLEVARIPNKAEIYKKIYLNYDNPNPASNGGYYGSVCNIYQCGSNGSSQYQGNNATHSSITIGSTVYNKEKNQLSAFKDAGAVGISFGAPPGTPNIPTSATTSSINLGSGVIDGVLIQHMKFTTKGL</sequence>
<evidence type="ECO:0000256" key="1">
    <source>
        <dbReference type="SAM" id="SignalP"/>
    </source>
</evidence>